<comment type="catalytic activity">
    <reaction evidence="1">
        <text>ATP + protein L-histidine = ADP + protein N-phospho-L-histidine.</text>
        <dbReference type="EC" id="2.7.13.3"/>
    </reaction>
</comment>
<evidence type="ECO:0000256" key="1">
    <source>
        <dbReference type="ARBA" id="ARBA00000085"/>
    </source>
</evidence>
<protein>
    <recommendedName>
        <fullName evidence="2">histidine kinase</fullName>
        <ecNumber evidence="2">2.7.13.3</ecNumber>
    </recommendedName>
</protein>
<dbReference type="CDD" id="cd00130">
    <property type="entry name" value="PAS"/>
    <property type="match status" value="3"/>
</dbReference>
<proteinExistence type="predicted"/>
<dbReference type="Proteomes" id="UP000248326">
    <property type="component" value="Unassembled WGS sequence"/>
</dbReference>
<organism evidence="7 8">
    <name type="scientific">Deinococcus yavapaiensis KR-236</name>
    <dbReference type="NCBI Taxonomy" id="694435"/>
    <lineage>
        <taxon>Bacteria</taxon>
        <taxon>Thermotogati</taxon>
        <taxon>Deinococcota</taxon>
        <taxon>Deinococci</taxon>
        <taxon>Deinococcales</taxon>
        <taxon>Deinococcaceae</taxon>
        <taxon>Deinococcus</taxon>
    </lineage>
</organism>
<dbReference type="InterPro" id="IPR052162">
    <property type="entry name" value="Sensor_kinase/Photoreceptor"/>
</dbReference>
<dbReference type="GO" id="GO:0004673">
    <property type="term" value="F:protein histidine kinase activity"/>
    <property type="evidence" value="ECO:0007669"/>
    <property type="project" value="UniProtKB-EC"/>
</dbReference>
<dbReference type="OrthoDB" id="9766459at2"/>
<dbReference type="Gene3D" id="2.10.70.100">
    <property type="match status" value="1"/>
</dbReference>
<keyword evidence="4" id="KW-0808">Transferase</keyword>
<evidence type="ECO:0000259" key="6">
    <source>
        <dbReference type="PROSITE" id="PS50113"/>
    </source>
</evidence>
<dbReference type="InterPro" id="IPR035965">
    <property type="entry name" value="PAS-like_dom_sf"/>
</dbReference>
<dbReference type="Gene3D" id="3.30.450.40">
    <property type="match status" value="2"/>
</dbReference>
<dbReference type="Pfam" id="PF08447">
    <property type="entry name" value="PAS_3"/>
    <property type="match status" value="2"/>
</dbReference>
<dbReference type="Pfam" id="PF00989">
    <property type="entry name" value="PAS"/>
    <property type="match status" value="1"/>
</dbReference>
<dbReference type="PANTHER" id="PTHR43304">
    <property type="entry name" value="PHYTOCHROME-LIKE PROTEIN CPH1"/>
    <property type="match status" value="1"/>
</dbReference>
<dbReference type="NCBIfam" id="TIGR00229">
    <property type="entry name" value="sensory_box"/>
    <property type="match status" value="3"/>
</dbReference>
<accession>A0A318S0S6</accession>
<dbReference type="PROSITE" id="PS50113">
    <property type="entry name" value="PAC"/>
    <property type="match status" value="1"/>
</dbReference>
<dbReference type="SUPFAM" id="SSF55785">
    <property type="entry name" value="PYP-like sensor domain (PAS domain)"/>
    <property type="match status" value="3"/>
</dbReference>
<keyword evidence="8" id="KW-1185">Reference proteome</keyword>
<dbReference type="SMART" id="SM00091">
    <property type="entry name" value="PAS"/>
    <property type="match status" value="3"/>
</dbReference>
<evidence type="ECO:0000313" key="7">
    <source>
        <dbReference type="EMBL" id="PYE50575.1"/>
    </source>
</evidence>
<evidence type="ECO:0000256" key="3">
    <source>
        <dbReference type="ARBA" id="ARBA00022553"/>
    </source>
</evidence>
<dbReference type="EMBL" id="QJSX01000017">
    <property type="protein sequence ID" value="PYE50575.1"/>
    <property type="molecule type" value="Genomic_DNA"/>
</dbReference>
<comment type="caution">
    <text evidence="7">The sequence shown here is derived from an EMBL/GenBank/DDBJ whole genome shotgun (WGS) entry which is preliminary data.</text>
</comment>
<dbReference type="InterPro" id="IPR013655">
    <property type="entry name" value="PAS_fold_3"/>
</dbReference>
<feature type="domain" description="PAC" evidence="6">
    <location>
        <begin position="473"/>
        <end position="525"/>
    </location>
</feature>
<dbReference type="Gene3D" id="3.30.450.20">
    <property type="entry name" value="PAS domain"/>
    <property type="match status" value="3"/>
</dbReference>
<keyword evidence="5" id="KW-0418">Kinase</keyword>
<gene>
    <name evidence="7" type="ORF">DES52_11793</name>
</gene>
<reference evidence="7 8" key="1">
    <citation type="submission" date="2018-06" db="EMBL/GenBank/DDBJ databases">
        <title>Genomic Encyclopedia of Type Strains, Phase IV (KMG-IV): sequencing the most valuable type-strain genomes for metagenomic binning, comparative biology and taxonomic classification.</title>
        <authorList>
            <person name="Goeker M."/>
        </authorList>
    </citation>
    <scope>NUCLEOTIDE SEQUENCE [LARGE SCALE GENOMIC DNA]</scope>
    <source>
        <strain evidence="7 8">DSM 18048</strain>
    </source>
</reference>
<evidence type="ECO:0000256" key="2">
    <source>
        <dbReference type="ARBA" id="ARBA00012438"/>
    </source>
</evidence>
<dbReference type="SMART" id="SM00065">
    <property type="entry name" value="GAF"/>
    <property type="match status" value="1"/>
</dbReference>
<dbReference type="AlphaFoldDB" id="A0A318S0S6"/>
<dbReference type="Pfam" id="PF13185">
    <property type="entry name" value="GAF_2"/>
    <property type="match status" value="1"/>
</dbReference>
<dbReference type="RefSeq" id="WP_110888333.1">
    <property type="nucleotide sequence ID" value="NZ_QJSX01000017.1"/>
</dbReference>
<dbReference type="InterPro" id="IPR029016">
    <property type="entry name" value="GAF-like_dom_sf"/>
</dbReference>
<dbReference type="InterPro" id="IPR000014">
    <property type="entry name" value="PAS"/>
</dbReference>
<dbReference type="InterPro" id="IPR001610">
    <property type="entry name" value="PAC"/>
</dbReference>
<evidence type="ECO:0000313" key="8">
    <source>
        <dbReference type="Proteomes" id="UP000248326"/>
    </source>
</evidence>
<name>A0A318S0S6_9DEIO</name>
<dbReference type="PANTHER" id="PTHR43304:SF1">
    <property type="entry name" value="PAC DOMAIN-CONTAINING PROTEIN"/>
    <property type="match status" value="1"/>
</dbReference>
<dbReference type="SUPFAM" id="SSF55781">
    <property type="entry name" value="GAF domain-like"/>
    <property type="match status" value="1"/>
</dbReference>
<dbReference type="InterPro" id="IPR013767">
    <property type="entry name" value="PAS_fold"/>
</dbReference>
<dbReference type="InterPro" id="IPR003018">
    <property type="entry name" value="GAF"/>
</dbReference>
<dbReference type="GO" id="GO:0006355">
    <property type="term" value="P:regulation of DNA-templated transcription"/>
    <property type="evidence" value="ECO:0007669"/>
    <property type="project" value="InterPro"/>
</dbReference>
<dbReference type="InterPro" id="IPR000700">
    <property type="entry name" value="PAS-assoc_C"/>
</dbReference>
<dbReference type="SMART" id="SM00086">
    <property type="entry name" value="PAC"/>
    <property type="match status" value="3"/>
</dbReference>
<keyword evidence="3" id="KW-0597">Phosphoprotein</keyword>
<sequence length="606" mass="67609">MPASLSSSALALLDDLPVPALVSDSTGVILYANEGLRALNGQWSNGRSDVRFADVVHPDDRSAWTAACHAEHATTYDLRVRTDGGYRWYRLQSRPRPIGDSLAHIVSTLHDIDVLKRVERRADDIEAITRALSTATGLQGVIDALPSIAAVLDASRVDLMLLRDEGRELYLVGSTDSSVSAPRRVLPLPCSVPAADALRTKEVLVLDARTLEERYPHLPDGFDRRPRQLVALPLLAEDRALGVLTLELHEALEASASDRVFLETLVGTVARTVDRVRHLQRERAVHARLEAILDASPTLMWTSRTSEDVLHFNQTWRTYTGFPATLPRHEWEQTVHPDDVALIRRIRADGRSAGRSYALDVRFRRSDGTYRWHHVTVQPFGDEEWLGVATDVHDRRESEAKLHLTLEAGGLGVWTYDVTTRLITRTPEVMRLLGFADAVGPVGAFTARVHEEDRGRVVAALDDAVRPGGLDHLKLEHRFLRPDGALIWLEQLLRVERDEQGHVLRVLGVTADVTTRKHHEQRLSLLAEAGETLAQNLDVHETLERLSALAVPRLADWCVVYLPQLDGVLAPIAVQHRDPGKVEVARRYIDAFPARGRRGGYRPVFS</sequence>
<dbReference type="EC" id="2.7.13.3" evidence="2"/>
<evidence type="ECO:0000256" key="4">
    <source>
        <dbReference type="ARBA" id="ARBA00022679"/>
    </source>
</evidence>
<evidence type="ECO:0000256" key="5">
    <source>
        <dbReference type="ARBA" id="ARBA00022777"/>
    </source>
</evidence>